<dbReference type="RefSeq" id="WP_125019625.1">
    <property type="nucleotide sequence ID" value="NZ_RQVQ01000029.1"/>
</dbReference>
<evidence type="ECO:0000313" key="2">
    <source>
        <dbReference type="Proteomes" id="UP000275719"/>
    </source>
</evidence>
<name>A0A3P3W3M9_9FLAO</name>
<dbReference type="EMBL" id="RQVQ01000029">
    <property type="protein sequence ID" value="RRJ89344.1"/>
    <property type="molecule type" value="Genomic_DNA"/>
</dbReference>
<keyword evidence="2" id="KW-1185">Reference proteome</keyword>
<protein>
    <recommendedName>
        <fullName evidence="3">Lipoprotein</fullName>
    </recommendedName>
</protein>
<evidence type="ECO:0000313" key="1">
    <source>
        <dbReference type="EMBL" id="RRJ89344.1"/>
    </source>
</evidence>
<comment type="caution">
    <text evidence="1">The sequence shown here is derived from an EMBL/GenBank/DDBJ whole genome shotgun (WGS) entry which is preliminary data.</text>
</comment>
<sequence>MNKILTILMLLTLFSCNNIKTESSNQSKSTIINQVDSKNKFDSLINYEFGLSCGTECAVVFIVKKIESFNSASIQVNFQIEKYENYELKQTSSANYIFNYGNINTIQYINDEGKTENINTIFQGQALETFKGFGNKLFELNSK</sequence>
<dbReference type="OrthoDB" id="770076at2"/>
<gene>
    <name evidence="1" type="ORF">EG240_11950</name>
</gene>
<accession>A0A3P3W3M9</accession>
<reference evidence="1 2" key="1">
    <citation type="submission" date="2018-11" db="EMBL/GenBank/DDBJ databases">
        <title>Flavobacterium sp. nov., YIM 102701-2 draft genome.</title>
        <authorList>
            <person name="Li G."/>
            <person name="Jiang Y."/>
        </authorList>
    </citation>
    <scope>NUCLEOTIDE SEQUENCE [LARGE SCALE GENOMIC DNA]</scope>
    <source>
        <strain evidence="1 2">YIM 102701-2</strain>
    </source>
</reference>
<dbReference type="AlphaFoldDB" id="A0A3P3W3M9"/>
<proteinExistence type="predicted"/>
<evidence type="ECO:0008006" key="3">
    <source>
        <dbReference type="Google" id="ProtNLM"/>
    </source>
</evidence>
<organism evidence="1 2">
    <name type="scientific">Paenimyroides tangerinum</name>
    <dbReference type="NCBI Taxonomy" id="2488728"/>
    <lineage>
        <taxon>Bacteria</taxon>
        <taxon>Pseudomonadati</taxon>
        <taxon>Bacteroidota</taxon>
        <taxon>Flavobacteriia</taxon>
        <taxon>Flavobacteriales</taxon>
        <taxon>Flavobacteriaceae</taxon>
        <taxon>Paenimyroides</taxon>
    </lineage>
</organism>
<dbReference type="Proteomes" id="UP000275719">
    <property type="component" value="Unassembled WGS sequence"/>
</dbReference>
<dbReference type="PROSITE" id="PS51257">
    <property type="entry name" value="PROKAR_LIPOPROTEIN"/>
    <property type="match status" value="1"/>
</dbReference>